<evidence type="ECO:0000313" key="8">
    <source>
        <dbReference type="EMBL" id="CAD8226154.1"/>
    </source>
</evidence>
<feature type="domain" description="Ubiquitin-like" evidence="7">
    <location>
        <begin position="23"/>
        <end position="103"/>
    </location>
</feature>
<dbReference type="EMBL" id="HBDX01008010">
    <property type="protein sequence ID" value="CAD8226154.1"/>
    <property type="molecule type" value="Transcribed_RNA"/>
</dbReference>
<evidence type="ECO:0000259" key="7">
    <source>
        <dbReference type="PROSITE" id="PS50053"/>
    </source>
</evidence>
<feature type="compositionally biased region" description="Low complexity" evidence="5">
    <location>
        <begin position="373"/>
        <end position="393"/>
    </location>
</feature>
<keyword evidence="2" id="KW-0645">Protease</keyword>
<evidence type="ECO:0008006" key="9">
    <source>
        <dbReference type="Google" id="ProtNLM"/>
    </source>
</evidence>
<dbReference type="AlphaFoldDB" id="A0A7R9T5S3"/>
<dbReference type="SMART" id="SM00165">
    <property type="entry name" value="UBA"/>
    <property type="match status" value="1"/>
</dbReference>
<dbReference type="InterPro" id="IPR029071">
    <property type="entry name" value="Ubiquitin-like_domsf"/>
</dbReference>
<dbReference type="SUPFAM" id="SSF50630">
    <property type="entry name" value="Acid proteases"/>
    <property type="match status" value="1"/>
</dbReference>
<evidence type="ECO:0000256" key="5">
    <source>
        <dbReference type="SAM" id="MobiDB-lite"/>
    </source>
</evidence>
<feature type="region of interest" description="Disordered" evidence="5">
    <location>
        <begin position="373"/>
        <end position="396"/>
    </location>
</feature>
<dbReference type="CDD" id="cd14309">
    <property type="entry name" value="UBA_scDdi1_like"/>
    <property type="match status" value="1"/>
</dbReference>
<gene>
    <name evidence="8" type="ORF">OLUC0939_LOCUS6895</name>
</gene>
<accession>A0A7R9T5S3</accession>
<dbReference type="InterPro" id="IPR019103">
    <property type="entry name" value="Peptidase_aspartic_DDI1-type"/>
</dbReference>
<dbReference type="InterPro" id="IPR009060">
    <property type="entry name" value="UBA-like_sf"/>
</dbReference>
<reference evidence="8" key="1">
    <citation type="submission" date="2021-01" db="EMBL/GenBank/DDBJ databases">
        <authorList>
            <person name="Corre E."/>
            <person name="Pelletier E."/>
            <person name="Niang G."/>
            <person name="Scheremetjew M."/>
            <person name="Finn R."/>
            <person name="Kale V."/>
            <person name="Holt S."/>
            <person name="Cochrane G."/>
            <person name="Meng A."/>
            <person name="Brown T."/>
            <person name="Cohen L."/>
        </authorList>
    </citation>
    <scope>NUCLEOTIDE SEQUENCE</scope>
    <source>
        <strain evidence="8">Clade-A-BCC118000</strain>
    </source>
</reference>
<dbReference type="Pfam" id="PF09668">
    <property type="entry name" value="Asp_protease"/>
    <property type="match status" value="1"/>
</dbReference>
<dbReference type="GO" id="GO:0006508">
    <property type="term" value="P:proteolysis"/>
    <property type="evidence" value="ECO:0007669"/>
    <property type="project" value="UniProtKB-KW"/>
</dbReference>
<dbReference type="Pfam" id="PF00627">
    <property type="entry name" value="UBA"/>
    <property type="match status" value="1"/>
</dbReference>
<dbReference type="PANTHER" id="PTHR12917:SF1">
    <property type="entry name" value="AT13091P"/>
    <property type="match status" value="1"/>
</dbReference>
<organism evidence="8">
    <name type="scientific">Ostreococcus sp. 'lucimarinus'</name>
    <dbReference type="NCBI Taxonomy" id="242159"/>
    <lineage>
        <taxon>Eukaryota</taxon>
        <taxon>Viridiplantae</taxon>
        <taxon>Chlorophyta</taxon>
        <taxon>Mamiellophyceae</taxon>
        <taxon>Mamiellales</taxon>
        <taxon>Bathycoccaceae</taxon>
        <taxon>Ostreococcus</taxon>
    </lineage>
</organism>
<keyword evidence="3" id="KW-0064">Aspartyl protease</keyword>
<evidence type="ECO:0000256" key="1">
    <source>
        <dbReference type="ARBA" id="ARBA00009136"/>
    </source>
</evidence>
<feature type="domain" description="UBA" evidence="6">
    <location>
        <begin position="394"/>
        <end position="433"/>
    </location>
</feature>
<dbReference type="Gene3D" id="3.10.20.90">
    <property type="entry name" value="Phosphatidylinositol 3-kinase Catalytic Subunit, Chain A, domain 1"/>
    <property type="match status" value="1"/>
</dbReference>
<name>A0A7R9T5S3_9CHLO</name>
<dbReference type="SUPFAM" id="SSF54236">
    <property type="entry name" value="Ubiquitin-like"/>
    <property type="match status" value="1"/>
</dbReference>
<dbReference type="GO" id="GO:0004190">
    <property type="term" value="F:aspartic-type endopeptidase activity"/>
    <property type="evidence" value="ECO:0007669"/>
    <property type="project" value="UniProtKB-KW"/>
</dbReference>
<dbReference type="InterPro" id="IPR000626">
    <property type="entry name" value="Ubiquitin-like_dom"/>
</dbReference>
<dbReference type="InterPro" id="IPR015940">
    <property type="entry name" value="UBA"/>
</dbReference>
<evidence type="ECO:0000256" key="2">
    <source>
        <dbReference type="ARBA" id="ARBA00022670"/>
    </source>
</evidence>
<dbReference type="SUPFAM" id="SSF46934">
    <property type="entry name" value="UBA-like"/>
    <property type="match status" value="1"/>
</dbReference>
<sequence length="433" mass="46317">MSAHPSSARRSRTLSLASTAVDMRVSVHVAELDLIVNVDVSPDCTVADLKAAVACEFPDGDPRDITRAKVLKDAKQIPDASSLRDAGVVQDDLLIVSLGASGGESIASADARALAADGSAVDAQAMMESFRGNAGTLEALRRQGGSELVDCIEANDVEGFQRMMREMRKRMLAAREQEAEEMALMTSDPFDVEAQRKIEERIRQEQVLGNFATAMEETPEAFAQVVMLYVDLEVNGVALKAFVDSGAQMSIMSVTCARQCGLERLIDKRFSGIAKGVGTQNIIGRVHQAPMKVGEHFLPCAITVLEKEQDMDFIFGLDMLRRHACSIDLRKNALVIGSVDVELPFLSESEIGKTAQEAFQGKAPEAAISTPSAAVPTPSAAVPMPSTTPSSSSAHDEEKIARLTALGFSRQQVIDALNATSGNEEFAGALLFG</sequence>
<dbReference type="PROSITE" id="PS50053">
    <property type="entry name" value="UBIQUITIN_2"/>
    <property type="match status" value="1"/>
</dbReference>
<dbReference type="InterPro" id="IPR021109">
    <property type="entry name" value="Peptidase_aspartic_dom_sf"/>
</dbReference>
<protein>
    <recommendedName>
        <fullName evidence="9">UBA domain-containing protein</fullName>
    </recommendedName>
</protein>
<comment type="similarity">
    <text evidence="1">Belongs to the DDI1 family.</text>
</comment>
<evidence type="ECO:0000256" key="4">
    <source>
        <dbReference type="ARBA" id="ARBA00022801"/>
    </source>
</evidence>
<dbReference type="PANTHER" id="PTHR12917">
    <property type="entry name" value="ASPARTYL PROTEASE DDI-RELATED"/>
    <property type="match status" value="1"/>
</dbReference>
<dbReference type="GO" id="GO:0031593">
    <property type="term" value="F:polyubiquitin modification-dependent protein binding"/>
    <property type="evidence" value="ECO:0007669"/>
    <property type="project" value="UniProtKB-ARBA"/>
</dbReference>
<evidence type="ECO:0000259" key="6">
    <source>
        <dbReference type="PROSITE" id="PS50030"/>
    </source>
</evidence>
<keyword evidence="4" id="KW-0378">Hydrolase</keyword>
<dbReference type="Gene3D" id="1.10.8.10">
    <property type="entry name" value="DNA helicase RuvA subunit, C-terminal domain"/>
    <property type="match status" value="1"/>
</dbReference>
<dbReference type="PROSITE" id="PS50030">
    <property type="entry name" value="UBA"/>
    <property type="match status" value="1"/>
</dbReference>
<dbReference type="CDD" id="cd05479">
    <property type="entry name" value="RP_DDI"/>
    <property type="match status" value="1"/>
</dbReference>
<proteinExistence type="inferred from homology"/>
<evidence type="ECO:0000256" key="3">
    <source>
        <dbReference type="ARBA" id="ARBA00022750"/>
    </source>
</evidence>
<dbReference type="Gene3D" id="2.40.70.10">
    <property type="entry name" value="Acid Proteases"/>
    <property type="match status" value="1"/>
</dbReference>